<dbReference type="SMART" id="SM00360">
    <property type="entry name" value="RRM"/>
    <property type="match status" value="1"/>
</dbReference>
<sequence>MYRGRSTTLFVRDFDRDLRAKDLGKEFCRFGPLVRCDIPAPKPGATHSYAFVEFEHHRDAEDALYAMDDRRFYEKRITVEPEALQQQQTPLSLSPQKKWQLPSSEAPSHAFAPATWSRPVAGAPSCRSSSSFTDAFAPRFPALRCTTFR</sequence>
<feature type="domain" description="RRM" evidence="3">
    <location>
        <begin position="7"/>
        <end position="84"/>
    </location>
</feature>
<dbReference type="Proteomes" id="UP000318582">
    <property type="component" value="Unassembled WGS sequence"/>
</dbReference>
<dbReference type="STRING" id="109895.A0A507E0M5"/>
<dbReference type="GO" id="GO:0003723">
    <property type="term" value="F:RNA binding"/>
    <property type="evidence" value="ECO:0007669"/>
    <property type="project" value="UniProtKB-UniRule"/>
</dbReference>
<accession>A0A507E0M5</accession>
<dbReference type="InterPro" id="IPR012677">
    <property type="entry name" value="Nucleotide-bd_a/b_plait_sf"/>
</dbReference>
<evidence type="ECO:0000313" key="5">
    <source>
        <dbReference type="Proteomes" id="UP000318582"/>
    </source>
</evidence>
<dbReference type="EMBL" id="QEAQ01000049">
    <property type="protein sequence ID" value="TPX57659.1"/>
    <property type="molecule type" value="Genomic_DNA"/>
</dbReference>
<dbReference type="AlphaFoldDB" id="A0A507E0M5"/>
<reference evidence="4 5" key="1">
    <citation type="journal article" date="2019" name="Sci. Rep.">
        <title>Comparative genomics of chytrid fungi reveal insights into the obligate biotrophic and pathogenic lifestyle of Synchytrium endobioticum.</title>
        <authorList>
            <person name="van de Vossenberg B.T.L.H."/>
            <person name="Warris S."/>
            <person name="Nguyen H.D.T."/>
            <person name="van Gent-Pelzer M.P.E."/>
            <person name="Joly D.L."/>
            <person name="van de Geest H.C."/>
            <person name="Bonants P.J.M."/>
            <person name="Smith D.S."/>
            <person name="Levesque C.A."/>
            <person name="van der Lee T.A.J."/>
        </authorList>
    </citation>
    <scope>NUCLEOTIDE SEQUENCE [LARGE SCALE GENOMIC DNA]</scope>
    <source>
        <strain evidence="4 5">CBS 809.83</strain>
    </source>
</reference>
<evidence type="ECO:0000313" key="4">
    <source>
        <dbReference type="EMBL" id="TPX57659.1"/>
    </source>
</evidence>
<keyword evidence="1" id="KW-0694">RNA-binding</keyword>
<dbReference type="InterPro" id="IPR000504">
    <property type="entry name" value="RRM_dom"/>
</dbReference>
<dbReference type="InterPro" id="IPR035979">
    <property type="entry name" value="RBD_domain_sf"/>
</dbReference>
<evidence type="ECO:0000256" key="2">
    <source>
        <dbReference type="SAM" id="MobiDB-lite"/>
    </source>
</evidence>
<dbReference type="Pfam" id="PF00076">
    <property type="entry name" value="RRM_1"/>
    <property type="match status" value="1"/>
</dbReference>
<dbReference type="OrthoDB" id="5970at2759"/>
<name>A0A507E0M5_9FUNG</name>
<feature type="region of interest" description="Disordered" evidence="2">
    <location>
        <begin position="83"/>
        <end position="106"/>
    </location>
</feature>
<gene>
    <name evidence="4" type="ORF">PhCBS80983_g03702</name>
</gene>
<proteinExistence type="predicted"/>
<dbReference type="SUPFAM" id="SSF54928">
    <property type="entry name" value="RNA-binding domain, RBD"/>
    <property type="match status" value="1"/>
</dbReference>
<dbReference type="Gene3D" id="3.30.70.330">
    <property type="match status" value="1"/>
</dbReference>
<organism evidence="4 5">
    <name type="scientific">Powellomyces hirtus</name>
    <dbReference type="NCBI Taxonomy" id="109895"/>
    <lineage>
        <taxon>Eukaryota</taxon>
        <taxon>Fungi</taxon>
        <taxon>Fungi incertae sedis</taxon>
        <taxon>Chytridiomycota</taxon>
        <taxon>Chytridiomycota incertae sedis</taxon>
        <taxon>Chytridiomycetes</taxon>
        <taxon>Spizellomycetales</taxon>
        <taxon>Powellomycetaceae</taxon>
        <taxon>Powellomyces</taxon>
    </lineage>
</organism>
<evidence type="ECO:0000256" key="1">
    <source>
        <dbReference type="PROSITE-ProRule" id="PRU00176"/>
    </source>
</evidence>
<evidence type="ECO:0000259" key="3">
    <source>
        <dbReference type="PROSITE" id="PS50102"/>
    </source>
</evidence>
<dbReference type="PROSITE" id="PS50102">
    <property type="entry name" value="RRM"/>
    <property type="match status" value="1"/>
</dbReference>
<keyword evidence="5" id="KW-1185">Reference proteome</keyword>
<dbReference type="InterPro" id="IPR050907">
    <property type="entry name" value="SRSF"/>
</dbReference>
<comment type="caution">
    <text evidence="4">The sequence shown here is derived from an EMBL/GenBank/DDBJ whole genome shotgun (WGS) entry which is preliminary data.</text>
</comment>
<dbReference type="PANTHER" id="PTHR23147">
    <property type="entry name" value="SERINE/ARGININE RICH SPLICING FACTOR"/>
    <property type="match status" value="1"/>
</dbReference>
<protein>
    <recommendedName>
        <fullName evidence="3">RRM domain-containing protein</fullName>
    </recommendedName>
</protein>
<feature type="compositionally biased region" description="Low complexity" evidence="2">
    <location>
        <begin position="84"/>
        <end position="96"/>
    </location>
</feature>